<feature type="compositionally biased region" description="Basic residues" evidence="1">
    <location>
        <begin position="15"/>
        <end position="26"/>
    </location>
</feature>
<organism evidence="3">
    <name type="scientific">Davidia involucrata</name>
    <name type="common">Dove tree</name>
    <dbReference type="NCBI Taxonomy" id="16924"/>
    <lineage>
        <taxon>Eukaryota</taxon>
        <taxon>Viridiplantae</taxon>
        <taxon>Streptophyta</taxon>
        <taxon>Embryophyta</taxon>
        <taxon>Tracheophyta</taxon>
        <taxon>Spermatophyta</taxon>
        <taxon>Magnoliopsida</taxon>
        <taxon>eudicotyledons</taxon>
        <taxon>Gunneridae</taxon>
        <taxon>Pentapetalae</taxon>
        <taxon>asterids</taxon>
        <taxon>Cornales</taxon>
        <taxon>Nyssaceae</taxon>
        <taxon>Davidia</taxon>
    </lineage>
</organism>
<dbReference type="EMBL" id="GHES01020846">
    <property type="protein sequence ID" value="MPA51405.1"/>
    <property type="molecule type" value="Transcribed_RNA"/>
</dbReference>
<feature type="compositionally biased region" description="Polar residues" evidence="1">
    <location>
        <begin position="73"/>
        <end position="82"/>
    </location>
</feature>
<dbReference type="SMART" id="SM01406">
    <property type="entry name" value="PAPA-1"/>
    <property type="match status" value="1"/>
</dbReference>
<dbReference type="GO" id="GO:0006338">
    <property type="term" value="P:chromatin remodeling"/>
    <property type="evidence" value="ECO:0007669"/>
    <property type="project" value="InterPro"/>
</dbReference>
<accession>A0A5B7A5K9</accession>
<feature type="compositionally biased region" description="Basic and acidic residues" evidence="1">
    <location>
        <begin position="87"/>
        <end position="102"/>
    </location>
</feature>
<sequence length="605" mass="67232">MEEFGSPRFEGIRNTIRKKRSQTSRRPRSESQPFPETRDRSPLSSTPPSDDVSRVSSDENTGCDSNSRRKDFNLNQCSSRDFSASRAEGEYPHKKIKEEDGGSKSLYCNGGLGSSTEEGQSGLNHKRCSEGVIAPANWKSASKVKGSLELQSRTMDHGGRNGESQSSRHSEVIGDGVGNENKVKKVKLKVGSVTRTIQTKSNSHGASGSGSSTKSALSSDAPRPRQKLILQDDSDDDHSPPPNKKSGLQGIPWKDFSRSSISSSMVDFSMGKMPEKNASGKQGEKSEPVRKSKRMPKRRVLDKAFDEDDEDDEIRYLEKLRTSKLTVGCKDGEEDSSKKQRSISRVSKSGKYDENLEDFGSSRSSKDGKKSRSERVTEDTDYEEELVSDCEPEDKKKKKPRKDFVDLPGENKRETTLTTRQRALLSGKDVSSTSGASFIEFPNGLPPAPPRKQKEKLSEVEQQLKKAEAAQRRRVQVEKAARESEAEAIRKILGQDSSRKKREDKIKKRQEELAQEKAANELMLASSTIRWVMGPAGTVVSFPKDMGLPKIFDPKPCSYPPPREECAGPSCTNPYKYRDSKTKLPLCSLQCYKAIHGKMEAETPC</sequence>
<protein>
    <submittedName>
        <fullName evidence="3">Putative triadin</fullName>
    </submittedName>
</protein>
<proteinExistence type="predicted"/>
<feature type="region of interest" description="Disordered" evidence="1">
    <location>
        <begin position="1"/>
        <end position="125"/>
    </location>
</feature>
<reference evidence="3" key="1">
    <citation type="submission" date="2019-08" db="EMBL/GenBank/DDBJ databases">
        <title>Reference gene set and small RNA set construction with multiple tissues from Davidia involucrata Baill.</title>
        <authorList>
            <person name="Yang H."/>
            <person name="Zhou C."/>
            <person name="Li G."/>
            <person name="Wang J."/>
            <person name="Gao P."/>
            <person name="Wang M."/>
            <person name="Wang R."/>
            <person name="Zhao Y."/>
        </authorList>
    </citation>
    <scope>NUCLEOTIDE SEQUENCE</scope>
    <source>
        <tissue evidence="3">Mixed with DoveR01_LX</tissue>
    </source>
</reference>
<dbReference type="InterPro" id="IPR006880">
    <property type="entry name" value="INO80B_C"/>
</dbReference>
<feature type="region of interest" description="Disordered" evidence="1">
    <location>
        <begin position="139"/>
        <end position="313"/>
    </location>
</feature>
<dbReference type="PANTHER" id="PTHR21561:SF25">
    <property type="entry name" value="OS03G0811500 PROTEIN"/>
    <property type="match status" value="1"/>
</dbReference>
<feature type="compositionally biased region" description="Basic and acidic residues" evidence="1">
    <location>
        <begin position="497"/>
        <end position="509"/>
    </location>
</feature>
<feature type="compositionally biased region" description="Low complexity" evidence="1">
    <location>
        <begin position="201"/>
        <end position="221"/>
    </location>
</feature>
<dbReference type="CDD" id="cd23021">
    <property type="entry name" value="zf-HIT_IN80B"/>
    <property type="match status" value="1"/>
</dbReference>
<feature type="domain" description="INO80 complex subunit B-like conserved region" evidence="2">
    <location>
        <begin position="461"/>
        <end position="546"/>
    </location>
</feature>
<feature type="compositionally biased region" description="Polar residues" evidence="1">
    <location>
        <begin position="114"/>
        <end position="123"/>
    </location>
</feature>
<gene>
    <name evidence="3" type="ORF">Din_020846</name>
</gene>
<feature type="compositionally biased region" description="Basic and acidic residues" evidence="1">
    <location>
        <begin position="364"/>
        <end position="378"/>
    </location>
</feature>
<dbReference type="InterPro" id="IPR029523">
    <property type="entry name" value="INO80B/Ies2"/>
</dbReference>
<dbReference type="GO" id="GO:0031011">
    <property type="term" value="C:Ino80 complex"/>
    <property type="evidence" value="ECO:0007669"/>
    <property type="project" value="InterPro"/>
</dbReference>
<evidence type="ECO:0000259" key="2">
    <source>
        <dbReference type="SMART" id="SM01406"/>
    </source>
</evidence>
<dbReference type="AlphaFoldDB" id="A0A5B7A5K9"/>
<feature type="compositionally biased region" description="Basic and acidic residues" evidence="1">
    <location>
        <begin position="455"/>
        <end position="490"/>
    </location>
</feature>
<dbReference type="InterPro" id="IPR007529">
    <property type="entry name" value="Znf_HIT"/>
</dbReference>
<feature type="compositionally biased region" description="Acidic residues" evidence="1">
    <location>
        <begin position="379"/>
        <end position="392"/>
    </location>
</feature>
<name>A0A5B7A5K9_DAVIN</name>
<dbReference type="Pfam" id="PF04438">
    <property type="entry name" value="zf-HIT"/>
    <property type="match status" value="1"/>
</dbReference>
<dbReference type="PANTHER" id="PTHR21561">
    <property type="entry name" value="INO80 COMPLEX SUBUNIT B"/>
    <property type="match status" value="1"/>
</dbReference>
<evidence type="ECO:0000313" key="3">
    <source>
        <dbReference type="EMBL" id="MPA51405.1"/>
    </source>
</evidence>
<feature type="region of interest" description="Disordered" evidence="1">
    <location>
        <begin position="325"/>
        <end position="509"/>
    </location>
</feature>
<feature type="compositionally biased region" description="Basic and acidic residues" evidence="1">
    <location>
        <begin position="402"/>
        <end position="415"/>
    </location>
</feature>
<evidence type="ECO:0000256" key="1">
    <source>
        <dbReference type="SAM" id="MobiDB-lite"/>
    </source>
</evidence>
<feature type="compositionally biased region" description="Basic and acidic residues" evidence="1">
    <location>
        <begin position="154"/>
        <end position="172"/>
    </location>
</feature>
<dbReference type="Pfam" id="PF04795">
    <property type="entry name" value="PAPA-1"/>
    <property type="match status" value="1"/>
</dbReference>